<dbReference type="Proteomes" id="UP000283975">
    <property type="component" value="Unassembled WGS sequence"/>
</dbReference>
<evidence type="ECO:0000313" key="2">
    <source>
        <dbReference type="EMBL" id="RHC50183.1"/>
    </source>
</evidence>
<protein>
    <recommendedName>
        <fullName evidence="1">Replication-associated protein ORF2/G2P domain-containing protein</fullName>
    </recommendedName>
</protein>
<feature type="domain" description="Replication-associated protein ORF2/G2P" evidence="1">
    <location>
        <begin position="68"/>
        <end position="172"/>
    </location>
</feature>
<dbReference type="RefSeq" id="WP_021894717.1">
    <property type="nucleotide sequence ID" value="NZ_JAUUNS010000282.1"/>
</dbReference>
<proteinExistence type="predicted"/>
<dbReference type="InterPro" id="IPR056906">
    <property type="entry name" value="ORF2/G2P_dom"/>
</dbReference>
<sequence length="266" mass="31581">MRRYKQIEYKAGITIEVIKCIPRGSRKGEQRQPVKKKTKEEIREANARQAARKLMRKVNANFRPGDWHVVLTYPKGERPTPAEARGHIKTFLRKLRDEYKKHGLELKYIQATEYLNKAIHHHIIINNVNDGKETSLQYVNRIWGSITKGHPKYVPLYDEGEYRKLADYFVKETDKTFRNEDSPTKQRYSCSRNLKEPNVSHRINTTKNGWMMIPRPRPGYYIIPDTLYNGEDKLGYPYQRYVMVKLNPTDKDWEPCSNWGEEDEYE</sequence>
<organism evidence="2 3">
    <name type="scientific">Enterocloster bolteae</name>
    <dbReference type="NCBI Taxonomy" id="208479"/>
    <lineage>
        <taxon>Bacteria</taxon>
        <taxon>Bacillati</taxon>
        <taxon>Bacillota</taxon>
        <taxon>Clostridia</taxon>
        <taxon>Lachnospirales</taxon>
        <taxon>Lachnospiraceae</taxon>
        <taxon>Enterocloster</taxon>
    </lineage>
</organism>
<reference evidence="2 3" key="1">
    <citation type="submission" date="2018-08" db="EMBL/GenBank/DDBJ databases">
        <title>A genome reference for cultivated species of the human gut microbiota.</title>
        <authorList>
            <person name="Zou Y."/>
            <person name="Xue W."/>
            <person name="Luo G."/>
        </authorList>
    </citation>
    <scope>NUCLEOTIDE SEQUENCE [LARGE SCALE GENOMIC DNA]</scope>
    <source>
        <strain evidence="2 3">AM35-14</strain>
    </source>
</reference>
<accession>A0A414ALB5</accession>
<dbReference type="EMBL" id="QSHZ01000038">
    <property type="protein sequence ID" value="RHC50183.1"/>
    <property type="molecule type" value="Genomic_DNA"/>
</dbReference>
<dbReference type="Pfam" id="PF23343">
    <property type="entry name" value="REP_ORF2-G2P"/>
    <property type="match status" value="1"/>
</dbReference>
<comment type="caution">
    <text evidence="2">The sequence shown here is derived from an EMBL/GenBank/DDBJ whole genome shotgun (WGS) entry which is preliminary data.</text>
</comment>
<gene>
    <name evidence="2" type="ORF">DW839_26015</name>
</gene>
<evidence type="ECO:0000259" key="1">
    <source>
        <dbReference type="Pfam" id="PF23343"/>
    </source>
</evidence>
<name>A0A414ALB5_9FIRM</name>
<evidence type="ECO:0000313" key="3">
    <source>
        <dbReference type="Proteomes" id="UP000283975"/>
    </source>
</evidence>
<dbReference type="AlphaFoldDB" id="A0A414ALB5"/>